<dbReference type="STRING" id="1344416.A0A139A726"/>
<dbReference type="OMA" id="RSICESF"/>
<feature type="domain" description="HECT" evidence="6">
    <location>
        <begin position="283"/>
        <end position="611"/>
    </location>
</feature>
<reference evidence="7 8" key="1">
    <citation type="journal article" date="2015" name="Genome Biol. Evol.">
        <title>Phylogenomic analyses indicate that early fungi evolved digesting cell walls of algal ancestors of land plants.</title>
        <authorList>
            <person name="Chang Y."/>
            <person name="Wang S."/>
            <person name="Sekimoto S."/>
            <person name="Aerts A.L."/>
            <person name="Choi C."/>
            <person name="Clum A."/>
            <person name="LaButti K.M."/>
            <person name="Lindquist E.A."/>
            <person name="Yee Ngan C."/>
            <person name="Ohm R.A."/>
            <person name="Salamov A.A."/>
            <person name="Grigoriev I.V."/>
            <person name="Spatafora J.W."/>
            <person name="Berbee M.L."/>
        </authorList>
    </citation>
    <scope>NUCLEOTIDE SEQUENCE [LARGE SCALE GENOMIC DNA]</scope>
    <source>
        <strain evidence="7 8">JEL478</strain>
    </source>
</reference>
<evidence type="ECO:0000259" key="6">
    <source>
        <dbReference type="PROSITE" id="PS50237"/>
    </source>
</evidence>
<dbReference type="Pfam" id="PF00632">
    <property type="entry name" value="HECT"/>
    <property type="match status" value="1"/>
</dbReference>
<dbReference type="Proteomes" id="UP000070544">
    <property type="component" value="Unassembled WGS sequence"/>
</dbReference>
<dbReference type="PANTHER" id="PTHR45700">
    <property type="entry name" value="UBIQUITIN-PROTEIN LIGASE E3C"/>
    <property type="match status" value="1"/>
</dbReference>
<dbReference type="InterPro" id="IPR035983">
    <property type="entry name" value="Hect_E3_ubiquitin_ligase"/>
</dbReference>
<proteinExistence type="predicted"/>
<dbReference type="PROSITE" id="PS50237">
    <property type="entry name" value="HECT"/>
    <property type="match status" value="1"/>
</dbReference>
<dbReference type="GO" id="GO:0000209">
    <property type="term" value="P:protein polyubiquitination"/>
    <property type="evidence" value="ECO:0007669"/>
    <property type="project" value="InterPro"/>
</dbReference>
<evidence type="ECO:0000256" key="1">
    <source>
        <dbReference type="ARBA" id="ARBA00000885"/>
    </source>
</evidence>
<dbReference type="Gene3D" id="3.30.2160.10">
    <property type="entry name" value="Hect, E3 ligase catalytic domain"/>
    <property type="match status" value="1"/>
</dbReference>
<keyword evidence="4 5" id="KW-0833">Ubl conjugation pathway</keyword>
<dbReference type="Gene3D" id="3.90.1750.10">
    <property type="entry name" value="Hect, E3 ligase catalytic domains"/>
    <property type="match status" value="1"/>
</dbReference>
<comment type="catalytic activity">
    <reaction evidence="1">
        <text>S-ubiquitinyl-[E2 ubiquitin-conjugating enzyme]-L-cysteine + [acceptor protein]-L-lysine = [E2 ubiquitin-conjugating enzyme]-L-cysteine + N(6)-ubiquitinyl-[acceptor protein]-L-lysine.</text>
        <dbReference type="EC" id="2.3.2.26"/>
    </reaction>
</comment>
<dbReference type="EC" id="2.3.2.26" evidence="2"/>
<name>A0A139A726_GONPJ</name>
<evidence type="ECO:0000256" key="5">
    <source>
        <dbReference type="PROSITE-ProRule" id="PRU00104"/>
    </source>
</evidence>
<dbReference type="GO" id="GO:0061630">
    <property type="term" value="F:ubiquitin protein ligase activity"/>
    <property type="evidence" value="ECO:0007669"/>
    <property type="project" value="UniProtKB-EC"/>
</dbReference>
<dbReference type="InterPro" id="IPR000569">
    <property type="entry name" value="HECT_dom"/>
</dbReference>
<dbReference type="PANTHER" id="PTHR45700:SF8">
    <property type="entry name" value="HECT-TYPE E3 UBIQUITIN TRANSFERASE"/>
    <property type="match status" value="1"/>
</dbReference>
<organism evidence="7 8">
    <name type="scientific">Gonapodya prolifera (strain JEL478)</name>
    <name type="common">Monoblepharis prolifera</name>
    <dbReference type="NCBI Taxonomy" id="1344416"/>
    <lineage>
        <taxon>Eukaryota</taxon>
        <taxon>Fungi</taxon>
        <taxon>Fungi incertae sedis</taxon>
        <taxon>Chytridiomycota</taxon>
        <taxon>Chytridiomycota incertae sedis</taxon>
        <taxon>Monoblepharidomycetes</taxon>
        <taxon>Monoblepharidales</taxon>
        <taxon>Gonapodyaceae</taxon>
        <taxon>Gonapodya</taxon>
    </lineage>
</organism>
<evidence type="ECO:0000256" key="3">
    <source>
        <dbReference type="ARBA" id="ARBA00022679"/>
    </source>
</evidence>
<dbReference type="EMBL" id="KQ965786">
    <property type="protein sequence ID" value="KXS12622.1"/>
    <property type="molecule type" value="Genomic_DNA"/>
</dbReference>
<feature type="active site" description="Glycyl thioester intermediate" evidence="5">
    <location>
        <position position="579"/>
    </location>
</feature>
<keyword evidence="3" id="KW-0808">Transferase</keyword>
<evidence type="ECO:0000256" key="4">
    <source>
        <dbReference type="ARBA" id="ARBA00022786"/>
    </source>
</evidence>
<protein>
    <recommendedName>
        <fullName evidence="2">HECT-type E3 ubiquitin transferase</fullName>
        <ecNumber evidence="2">2.3.2.26</ecNumber>
    </recommendedName>
</protein>
<keyword evidence="8" id="KW-1185">Reference proteome</keyword>
<dbReference type="OrthoDB" id="8068875at2759"/>
<evidence type="ECO:0000313" key="7">
    <source>
        <dbReference type="EMBL" id="KXS12622.1"/>
    </source>
</evidence>
<dbReference type="FunFam" id="3.30.2410.10:FF:000003">
    <property type="entry name" value="probable E3 ubiquitin-protein ligase HERC4 isoform X1"/>
    <property type="match status" value="1"/>
</dbReference>
<dbReference type="InterPro" id="IPR044611">
    <property type="entry name" value="E3A/B/C-like"/>
</dbReference>
<sequence length="611" mass="68522">MDVEMVRDVYARVVAMGPPLTDALADTLDASLARLELYPRAVRAERVEGIRELVVYVESPLLTGHRMSTTLVRRLATVLGALRSAVKVELVRWFARYSPPDLSRVVTLMQDFVTAHFAQNVKESDAVVAAVRALQMLYHANEASTPPSLPLSAFYNPAVATLNFKEEYGVWRRILDARAGGPPSGAGGAGGEREFSWFGYPFLMDAVCKTKVLRIDSMVQMSAEFEDAFVNHALVIHAQRFFEGSANVENLEERLRKHVVPYLVLEIRREHLVADVLQQITKKEKDLKKPLRVKFVGGGEEGMDQGGVQKEFFQVIMNNLLDPSYGLFTYDEQTRYSWINGWSLEPLSTFELVGVVLGLALFNGVIVDVHFPKLVFKKLLGEECSLEDVKDAFPALGKGLEQMLEWSDGDVSDVFMRSFEIDYDVYGKVQTHELVPKGGDITVTNENRAEFVALYVNHLTTVSVQRQFDALMRGFQKVCGGAALKMCRPDELELMICGSDDLNFEELEKATGYDGFAEDDQYVRDFWAIVHGMSQDQKKKLLTFVTASDRVPLKGLGNITFVVQRNGPDTDRLPTAMTCFGRILLPQYESKNKLRDRLLTAIENAKGFGLI</sequence>
<dbReference type="Gene3D" id="3.30.2410.10">
    <property type="entry name" value="Hect, E3 ligase catalytic domain"/>
    <property type="match status" value="1"/>
</dbReference>
<evidence type="ECO:0000256" key="2">
    <source>
        <dbReference type="ARBA" id="ARBA00012485"/>
    </source>
</evidence>
<dbReference type="AlphaFoldDB" id="A0A139A726"/>
<evidence type="ECO:0000313" key="8">
    <source>
        <dbReference type="Proteomes" id="UP000070544"/>
    </source>
</evidence>
<dbReference type="SUPFAM" id="SSF56204">
    <property type="entry name" value="Hect, E3 ligase catalytic domain"/>
    <property type="match status" value="1"/>
</dbReference>
<gene>
    <name evidence="7" type="ORF">M427DRAFT_59360</name>
</gene>
<accession>A0A139A726</accession>
<dbReference type="CDD" id="cd00078">
    <property type="entry name" value="HECTc"/>
    <property type="match status" value="1"/>
</dbReference>
<dbReference type="SMART" id="SM00119">
    <property type="entry name" value="HECTc"/>
    <property type="match status" value="1"/>
</dbReference>